<dbReference type="Gene3D" id="3.40.50.300">
    <property type="entry name" value="P-loop containing nucleotide triphosphate hydrolases"/>
    <property type="match status" value="1"/>
</dbReference>
<dbReference type="GO" id="GO:0016787">
    <property type="term" value="F:hydrolase activity"/>
    <property type="evidence" value="ECO:0007669"/>
    <property type="project" value="UniProtKB-KW"/>
</dbReference>
<feature type="domain" description="Helicase C-terminal" evidence="4">
    <location>
        <begin position="463"/>
        <end position="631"/>
    </location>
</feature>
<comment type="caution">
    <text evidence="5">The sequence shown here is derived from an EMBL/GenBank/DDBJ whole genome shotgun (WGS) entry which is preliminary data.</text>
</comment>
<dbReference type="Proteomes" id="UP001165085">
    <property type="component" value="Unassembled WGS sequence"/>
</dbReference>
<evidence type="ECO:0000256" key="1">
    <source>
        <dbReference type="ARBA" id="ARBA00022801"/>
    </source>
</evidence>
<dbReference type="Pfam" id="PF00176">
    <property type="entry name" value="SNF2-rel_dom"/>
    <property type="match status" value="1"/>
</dbReference>
<name>A0A9W7C8T1_9STRA</name>
<dbReference type="InterPro" id="IPR050496">
    <property type="entry name" value="SNF2_RAD54_helicase_repair"/>
</dbReference>
<dbReference type="AlphaFoldDB" id="A0A9W7C8T1"/>
<dbReference type="InterPro" id="IPR049730">
    <property type="entry name" value="SNF2/RAD54-like_C"/>
</dbReference>
<dbReference type="Pfam" id="PF00271">
    <property type="entry name" value="Helicase_C"/>
    <property type="match status" value="1"/>
</dbReference>
<dbReference type="SMART" id="SM00490">
    <property type="entry name" value="HELICc"/>
    <property type="match status" value="1"/>
</dbReference>
<dbReference type="Gene3D" id="3.40.50.10810">
    <property type="entry name" value="Tandem AAA-ATPase domain"/>
    <property type="match status" value="1"/>
</dbReference>
<dbReference type="CDD" id="cd18793">
    <property type="entry name" value="SF2_C_SNF"/>
    <property type="match status" value="1"/>
</dbReference>
<evidence type="ECO:0000259" key="3">
    <source>
        <dbReference type="PROSITE" id="PS51192"/>
    </source>
</evidence>
<gene>
    <name evidence="5" type="ORF">TrST_g8626</name>
</gene>
<keyword evidence="1" id="KW-0378">Hydrolase</keyword>
<dbReference type="SMART" id="SM00487">
    <property type="entry name" value="DEXDc"/>
    <property type="match status" value="1"/>
</dbReference>
<reference evidence="6" key="1">
    <citation type="journal article" date="2023" name="Commun. Biol.">
        <title>Genome analysis of Parmales, the sister group of diatoms, reveals the evolutionary specialization of diatoms from phago-mixotrophs to photoautotrophs.</title>
        <authorList>
            <person name="Ban H."/>
            <person name="Sato S."/>
            <person name="Yoshikawa S."/>
            <person name="Yamada K."/>
            <person name="Nakamura Y."/>
            <person name="Ichinomiya M."/>
            <person name="Sato N."/>
            <person name="Blanc-Mathieu R."/>
            <person name="Endo H."/>
            <person name="Kuwata A."/>
            <person name="Ogata H."/>
        </authorList>
    </citation>
    <scope>NUCLEOTIDE SEQUENCE [LARGE SCALE GENOMIC DNA]</scope>
    <source>
        <strain evidence="6">NIES 3701</strain>
    </source>
</reference>
<feature type="domain" description="Helicase ATP-binding" evidence="3">
    <location>
        <begin position="195"/>
        <end position="360"/>
    </location>
</feature>
<dbReference type="GO" id="GO:0005524">
    <property type="term" value="F:ATP binding"/>
    <property type="evidence" value="ECO:0007669"/>
    <property type="project" value="InterPro"/>
</dbReference>
<dbReference type="PROSITE" id="PS51192">
    <property type="entry name" value="HELICASE_ATP_BIND_1"/>
    <property type="match status" value="1"/>
</dbReference>
<proteinExistence type="predicted"/>
<dbReference type="InterPro" id="IPR014001">
    <property type="entry name" value="Helicase_ATP-bd"/>
</dbReference>
<accession>A0A9W7C8T1</accession>
<sequence length="864" mass="97648">MLICAPLQVAEWDSYIDRCEEKEGELFDQLTAAGHDVLPFFHEVYIRPSVRKAETDDAERKRRKITDQVLDQLLGPAVRAHGNVSELRQTGATGYVGADDDEQLNHVDDLDASNTIPEAFKRFHGDDVQPIDMKPDRICKFDDDDDARRASDADEDDKPVAVEDNGSTWFLGFRITLLMATTMKKAQMHLMEHLLRNLTNDKGSLGAHTMGLGKTLSFLGTADVYSRRHPKTKILLLSPLSVCQNWIDEVDKWDSFLTIDIQQLPTGHDRSFKRSIRSWTNHGGIIVMTHDQFRLKCHELPIDGETILAVDEAHLLKSPTTQLYKAVAQAPTNKKVFLTGTPLQNRLAEFWAIINMLSPGLLGATHGDFKGTYADDIESGMTADATDDERKMCERKVQMLRWRVHDIMCEAGTALIAELLPEKFEYRINHPCSVSIADNENKIVERHSVHVAARTEKTRCAEQLIDAIRSLDNGCSIIVFSERIETLKALKARRDGLLFTGIATEAARHTMVQQFQSKSNDIMYLTTGAGGVGLTLTAARHVIILDPSWNPLDDAQAASRVWRLGQTQTTYVYRLIAEDTLEASIYKFGSQKKMLAARLLEEHHINRVFTREALRDVADDTEIPPVDDSVLTANPILSVMAMQYSIYNHDAIFLDTGASLDIDEESRAQNEYNLVSMQQDRNLYDSAGNLHIIEPGNTRFPDFDGNAGKGERVPAYTPAWDSTDRLNRQLFMRCGPHAIHEIQYRRATRDDPEVVGELIANGIDCGWYSFPPHPMCGSKESISIRQQDYIRDKFYHVQLDMRADDDEYDTDFFPEGDYEFRMRYIDPFDSSVMGPWSDVSAVLSVGQGEAEDKIAWIRSEHMVV</sequence>
<organism evidence="5 6">
    <name type="scientific">Triparma strigata</name>
    <dbReference type="NCBI Taxonomy" id="1606541"/>
    <lineage>
        <taxon>Eukaryota</taxon>
        <taxon>Sar</taxon>
        <taxon>Stramenopiles</taxon>
        <taxon>Ochrophyta</taxon>
        <taxon>Bolidophyceae</taxon>
        <taxon>Parmales</taxon>
        <taxon>Triparmaceae</taxon>
        <taxon>Triparma</taxon>
    </lineage>
</organism>
<dbReference type="SUPFAM" id="SSF52540">
    <property type="entry name" value="P-loop containing nucleoside triphosphate hydrolases"/>
    <property type="match status" value="2"/>
</dbReference>
<evidence type="ECO:0000259" key="4">
    <source>
        <dbReference type="PROSITE" id="PS51194"/>
    </source>
</evidence>
<dbReference type="PANTHER" id="PTHR45629:SF7">
    <property type="entry name" value="DNA EXCISION REPAIR PROTEIN ERCC-6-RELATED"/>
    <property type="match status" value="1"/>
</dbReference>
<feature type="region of interest" description="Disordered" evidence="2">
    <location>
        <begin position="134"/>
        <end position="160"/>
    </location>
</feature>
<dbReference type="PANTHER" id="PTHR45629">
    <property type="entry name" value="SNF2/RAD54 FAMILY MEMBER"/>
    <property type="match status" value="1"/>
</dbReference>
<dbReference type="InterPro" id="IPR038718">
    <property type="entry name" value="SNF2-like_sf"/>
</dbReference>
<keyword evidence="6" id="KW-1185">Reference proteome</keyword>
<dbReference type="PROSITE" id="PS51194">
    <property type="entry name" value="HELICASE_CTER"/>
    <property type="match status" value="1"/>
</dbReference>
<dbReference type="InterPro" id="IPR001650">
    <property type="entry name" value="Helicase_C-like"/>
</dbReference>
<evidence type="ECO:0000313" key="5">
    <source>
        <dbReference type="EMBL" id="GMI00239.1"/>
    </source>
</evidence>
<dbReference type="OrthoDB" id="2020972at2759"/>
<protein>
    <submittedName>
        <fullName evidence="5">Uncharacterized protein</fullName>
    </submittedName>
</protein>
<feature type="compositionally biased region" description="Basic and acidic residues" evidence="2">
    <location>
        <begin position="134"/>
        <end position="152"/>
    </location>
</feature>
<evidence type="ECO:0000313" key="6">
    <source>
        <dbReference type="Proteomes" id="UP001165085"/>
    </source>
</evidence>
<dbReference type="InterPro" id="IPR027417">
    <property type="entry name" value="P-loop_NTPase"/>
</dbReference>
<evidence type="ECO:0000256" key="2">
    <source>
        <dbReference type="SAM" id="MobiDB-lite"/>
    </source>
</evidence>
<dbReference type="InterPro" id="IPR000330">
    <property type="entry name" value="SNF2_N"/>
</dbReference>
<dbReference type="EMBL" id="BRXY01000567">
    <property type="protein sequence ID" value="GMI00239.1"/>
    <property type="molecule type" value="Genomic_DNA"/>
</dbReference>